<accession>A0A0L6Z6Z6</accession>
<reference evidence="3" key="1">
    <citation type="submission" date="2015-08" db="EMBL/GenBank/DDBJ databases">
        <title>Genome sequence of the strict anaerobe Clostridium homopropionicum LuHBu1 (DSM 5847T).</title>
        <authorList>
            <person name="Poehlein A."/>
            <person name="Beck M."/>
            <person name="Schiel-Bengelsdorf B."/>
            <person name="Bengelsdorf F.R."/>
            <person name="Daniel R."/>
            <person name="Duerre P."/>
        </authorList>
    </citation>
    <scope>NUCLEOTIDE SEQUENCE [LARGE SCALE GENOMIC DNA]</scope>
    <source>
        <strain evidence="3">DSM 5847</strain>
    </source>
</reference>
<keyword evidence="1" id="KW-1133">Transmembrane helix</keyword>
<sequence length="106" mass="12006">MVVPGTAERRITLNIVTALALGITAILFMIFGIVSIYKPSIIGRECYWIKRKFFYIPRYKISTNEYYHNQIKIVGLGVLIASIIMFIFTIAYVINPDVLNSVVGIC</sequence>
<organism evidence="2 3">
    <name type="scientific">Clostridium homopropionicum DSM 5847</name>
    <dbReference type="NCBI Taxonomy" id="1121318"/>
    <lineage>
        <taxon>Bacteria</taxon>
        <taxon>Bacillati</taxon>
        <taxon>Bacillota</taxon>
        <taxon>Clostridia</taxon>
        <taxon>Eubacteriales</taxon>
        <taxon>Clostridiaceae</taxon>
        <taxon>Clostridium</taxon>
    </lineage>
</organism>
<feature type="transmembrane region" description="Helical" evidence="1">
    <location>
        <begin position="73"/>
        <end position="94"/>
    </location>
</feature>
<dbReference type="Proteomes" id="UP000037043">
    <property type="component" value="Unassembled WGS sequence"/>
</dbReference>
<gene>
    <name evidence="2" type="ORF">CLHOM_30140</name>
</gene>
<evidence type="ECO:0000313" key="3">
    <source>
        <dbReference type="Proteomes" id="UP000037043"/>
    </source>
</evidence>
<proteinExistence type="predicted"/>
<dbReference type="EMBL" id="LHUR01000036">
    <property type="protein sequence ID" value="KOA18730.1"/>
    <property type="molecule type" value="Genomic_DNA"/>
</dbReference>
<dbReference type="STRING" id="36844.SAMN04488501_110151"/>
<dbReference type="PATRIC" id="fig|1121318.3.peg.3027"/>
<feature type="transmembrane region" description="Helical" evidence="1">
    <location>
        <begin position="12"/>
        <end position="34"/>
    </location>
</feature>
<name>A0A0L6Z6Z6_9CLOT</name>
<evidence type="ECO:0000313" key="2">
    <source>
        <dbReference type="EMBL" id="KOA18730.1"/>
    </source>
</evidence>
<protein>
    <submittedName>
        <fullName evidence="2">Uncharacterized protein</fullName>
    </submittedName>
</protein>
<evidence type="ECO:0000256" key="1">
    <source>
        <dbReference type="SAM" id="Phobius"/>
    </source>
</evidence>
<comment type="caution">
    <text evidence="2">The sequence shown here is derived from an EMBL/GenBank/DDBJ whole genome shotgun (WGS) entry which is preliminary data.</text>
</comment>
<keyword evidence="1" id="KW-0812">Transmembrane</keyword>
<keyword evidence="1" id="KW-0472">Membrane</keyword>
<dbReference type="AlphaFoldDB" id="A0A0L6Z6Z6"/>
<keyword evidence="3" id="KW-1185">Reference proteome</keyword>